<feature type="region of interest" description="Disordered" evidence="13">
    <location>
        <begin position="1085"/>
        <end position="1108"/>
    </location>
</feature>
<dbReference type="AlphaFoldDB" id="A0A6H5G9J4"/>
<evidence type="ECO:0000313" key="16">
    <source>
        <dbReference type="EMBL" id="CAA9998415.1"/>
    </source>
</evidence>
<dbReference type="GO" id="GO:0034703">
    <property type="term" value="C:cation channel complex"/>
    <property type="evidence" value="ECO:0007669"/>
    <property type="project" value="UniProtKB-ARBA"/>
</dbReference>
<dbReference type="PROSITE" id="PS50088">
    <property type="entry name" value="ANK_REPEAT"/>
    <property type="match status" value="7"/>
</dbReference>
<keyword evidence="11" id="KW-0407">Ion channel</keyword>
<dbReference type="SMART" id="SM00248">
    <property type="entry name" value="ANK"/>
    <property type="match status" value="15"/>
</dbReference>
<evidence type="ECO:0000256" key="4">
    <source>
        <dbReference type="ARBA" id="ARBA00022692"/>
    </source>
</evidence>
<feature type="repeat" description="ANK" evidence="12">
    <location>
        <begin position="104"/>
        <end position="137"/>
    </location>
</feature>
<keyword evidence="2" id="KW-0813">Transport</keyword>
<feature type="transmembrane region" description="Helical" evidence="14">
    <location>
        <begin position="790"/>
        <end position="808"/>
    </location>
</feature>
<evidence type="ECO:0000256" key="10">
    <source>
        <dbReference type="ARBA" id="ARBA00023180"/>
    </source>
</evidence>
<keyword evidence="3" id="KW-0716">Sensory transduction</keyword>
<dbReference type="Gene3D" id="1.25.40.20">
    <property type="entry name" value="Ankyrin repeat-containing domain"/>
    <property type="match status" value="4"/>
</dbReference>
<dbReference type="Pfam" id="PF12796">
    <property type="entry name" value="Ank_2"/>
    <property type="match status" value="4"/>
</dbReference>
<feature type="repeat" description="ANK" evidence="12">
    <location>
        <begin position="282"/>
        <end position="314"/>
    </location>
</feature>
<feature type="transmembrane region" description="Helical" evidence="14">
    <location>
        <begin position="939"/>
        <end position="962"/>
    </location>
</feature>
<evidence type="ECO:0000256" key="14">
    <source>
        <dbReference type="SAM" id="Phobius"/>
    </source>
</evidence>
<keyword evidence="6 14" id="KW-1133">Transmembrane helix</keyword>
<feature type="repeat" description="ANK" evidence="12">
    <location>
        <begin position="422"/>
        <end position="444"/>
    </location>
</feature>
<dbReference type="PROSITE" id="PS50297">
    <property type="entry name" value="ANK_REP_REGION"/>
    <property type="match status" value="6"/>
</dbReference>
<feature type="domain" description="Ion transport" evidence="15">
    <location>
        <begin position="706"/>
        <end position="972"/>
    </location>
</feature>
<keyword evidence="4 14" id="KW-0812">Transmembrane</keyword>
<dbReference type="SUPFAM" id="SSF48403">
    <property type="entry name" value="Ankyrin repeat"/>
    <property type="match status" value="2"/>
</dbReference>
<dbReference type="InterPro" id="IPR052076">
    <property type="entry name" value="TRP_cation_channel"/>
</dbReference>
<dbReference type="EMBL" id="CADCXU010007045">
    <property type="protein sequence ID" value="CAA9998415.1"/>
    <property type="molecule type" value="Genomic_DNA"/>
</dbReference>
<keyword evidence="7 12" id="KW-0040">ANK repeat</keyword>
<evidence type="ECO:0000256" key="7">
    <source>
        <dbReference type="ARBA" id="ARBA00023043"/>
    </source>
</evidence>
<accession>A0A6H5G9J4</accession>
<evidence type="ECO:0000256" key="2">
    <source>
        <dbReference type="ARBA" id="ARBA00022448"/>
    </source>
</evidence>
<keyword evidence="17" id="KW-1185">Reference proteome</keyword>
<dbReference type="InterPro" id="IPR036770">
    <property type="entry name" value="Ankyrin_rpt-contain_sf"/>
</dbReference>
<keyword evidence="5" id="KW-0677">Repeat</keyword>
<dbReference type="Pfam" id="PF00520">
    <property type="entry name" value="Ion_trans"/>
    <property type="match status" value="1"/>
</dbReference>
<sequence length="1133" mass="128317">MKPLDLEAELREMIASPEKVQMVTKIPVEGAVCLLRDSPFMILRAAESGNIEDFNRLFTDEPKRLSVRDSKGRAAAHQAAARNKLNILQFIANHNGDLNILDYQGNTPLHVAVEHESLGAIDYLLQQQSVDPNILNEKKQSVVHLATELNKVKVLEVMKNYKQRIYVNIGGEHGRTALHLAAIYDHDACARVLLTDFNACPRKPCNNGYYPIHEAAKKRFIPHYEPAVELCLKSGAKISTQQHDLSTPVHLACAQGALDIVKLMFSLQPEEKNTCLASCDVQKMTPLHCAAMFDRHDIVQYLIKEGADVNPLDKEKRSPLLLAGSRGGWKTVLTLIRLKANIRLKDSNDRNVLHLVVMNGGRLTEFAEEVCKAQSQLALQELLNEKDNAGCSPLHYASREGHIKSLENLIKLGAVINLKNNNNESPLHFAARYGRYHTVKQLLDSEKGSFIINETDGEGLTPLHISSQQGHTRVVALLLNRGALLHRDHNGRNPLHLSAMSGYTQTMELLHSVHSHLLDQVDKDGNTALHLATMENKPNSIALLLSMGCQLLYNHIGLSAVDYAIYYKFPESALAMVTHDDRAQEIMNLKSDKHPCVTLALIASMPRVFESVQDKCITKANCKKDSKSFYIKYNFENYDFSAETIKAKRKRLGDPNWRPHPLPVINAMVQHGRVELLAHPLSQKYLQMKWNSYGKYFHIAHLLLFSVFLMLVTTFPSQIMSNLPLNVQEYSDGNCSIPRCTDDCGSPKIQRNRSEFCNASVILFYVLTNVIREVFQLVQKRWAYALDPSNFVSIWLYGSATVMVMPAIMGDTEGCADLQLSCTSITVFLSWLSLLLNLQRFDMVGIYVVMFLEILQTLLKVLVVFSILIIAFGLSFYILLSNGGHLSFRSMWLSLMRTFSMMLGEIDFVASYVQPLFPDEYVEKDQKTPPHLPLPFTTYFILGLFMVLMPILLMNLLIGLAVGDIESVRRNAQLKRLAMQVVLHTELERKVPQFLLERVHKTELIVYPNENKGKLGFVDQILRMWLCNPFSEDGLDMVFEGEDYVSEEMAKMKLKLKEMNKTLDSQFQLMKLIVQKMEIKTEADEVDEGVSPKELKGTSNPGTKWTSPRVRNKLRSVGSVHRFYTTKRIEKWK</sequence>
<feature type="transmembrane region" description="Helical" evidence="14">
    <location>
        <begin position="820"/>
        <end position="838"/>
    </location>
</feature>
<dbReference type="Pfam" id="PF00023">
    <property type="entry name" value="Ank"/>
    <property type="match status" value="1"/>
</dbReference>
<keyword evidence="8" id="KW-0406">Ion transport</keyword>
<evidence type="ECO:0000256" key="3">
    <source>
        <dbReference type="ARBA" id="ARBA00022606"/>
    </source>
</evidence>
<evidence type="ECO:0000256" key="13">
    <source>
        <dbReference type="SAM" id="MobiDB-lite"/>
    </source>
</evidence>
<feature type="repeat" description="ANK" evidence="12">
    <location>
        <begin position="389"/>
        <end position="421"/>
    </location>
</feature>
<evidence type="ECO:0000256" key="11">
    <source>
        <dbReference type="ARBA" id="ARBA00023303"/>
    </source>
</evidence>
<gene>
    <name evidence="16" type="ORF">NTEN_LOCUS4698</name>
</gene>
<feature type="repeat" description="ANK" evidence="12">
    <location>
        <begin position="524"/>
        <end position="548"/>
    </location>
</feature>
<evidence type="ECO:0000256" key="6">
    <source>
        <dbReference type="ARBA" id="ARBA00022989"/>
    </source>
</evidence>
<reference evidence="16 17" key="1">
    <citation type="submission" date="2020-02" db="EMBL/GenBank/DDBJ databases">
        <authorList>
            <person name="Ferguson B K."/>
        </authorList>
    </citation>
    <scope>NUCLEOTIDE SEQUENCE [LARGE SCALE GENOMIC DNA]</scope>
</reference>
<evidence type="ECO:0000313" key="17">
    <source>
        <dbReference type="Proteomes" id="UP000479000"/>
    </source>
</evidence>
<keyword evidence="9 14" id="KW-0472">Membrane</keyword>
<dbReference type="PANTHER" id="PTHR47143:SF1">
    <property type="entry name" value="ION_TRANS DOMAIN-CONTAINING PROTEIN"/>
    <property type="match status" value="1"/>
</dbReference>
<evidence type="ECO:0000259" key="15">
    <source>
        <dbReference type="Pfam" id="PF00520"/>
    </source>
</evidence>
<comment type="subcellular location">
    <subcellularLocation>
        <location evidence="1">Membrane</location>
        <topology evidence="1">Multi-pass membrane protein</topology>
    </subcellularLocation>
</comment>
<proteinExistence type="predicted"/>
<dbReference type="OrthoDB" id="1661883at2759"/>
<dbReference type="Proteomes" id="UP000479000">
    <property type="component" value="Unassembled WGS sequence"/>
</dbReference>
<feature type="compositionally biased region" description="Polar residues" evidence="13">
    <location>
        <begin position="1097"/>
        <end position="1106"/>
    </location>
</feature>
<name>A0A6H5G9J4_9HEMI</name>
<dbReference type="InterPro" id="IPR002110">
    <property type="entry name" value="Ankyrin_rpt"/>
</dbReference>
<dbReference type="GO" id="GO:0005216">
    <property type="term" value="F:monoatomic ion channel activity"/>
    <property type="evidence" value="ECO:0007669"/>
    <property type="project" value="InterPro"/>
</dbReference>
<evidence type="ECO:0000256" key="9">
    <source>
        <dbReference type="ARBA" id="ARBA00023136"/>
    </source>
</evidence>
<feature type="transmembrane region" description="Helical" evidence="14">
    <location>
        <begin position="858"/>
        <end position="880"/>
    </location>
</feature>
<organism evidence="16 17">
    <name type="scientific">Nesidiocoris tenuis</name>
    <dbReference type="NCBI Taxonomy" id="355587"/>
    <lineage>
        <taxon>Eukaryota</taxon>
        <taxon>Metazoa</taxon>
        <taxon>Ecdysozoa</taxon>
        <taxon>Arthropoda</taxon>
        <taxon>Hexapoda</taxon>
        <taxon>Insecta</taxon>
        <taxon>Pterygota</taxon>
        <taxon>Neoptera</taxon>
        <taxon>Paraneoptera</taxon>
        <taxon>Hemiptera</taxon>
        <taxon>Heteroptera</taxon>
        <taxon>Panheteroptera</taxon>
        <taxon>Cimicomorpha</taxon>
        <taxon>Miridae</taxon>
        <taxon>Dicyphina</taxon>
        <taxon>Nesidiocoris</taxon>
    </lineage>
</organism>
<evidence type="ECO:0000256" key="8">
    <source>
        <dbReference type="ARBA" id="ARBA00023065"/>
    </source>
</evidence>
<dbReference type="InterPro" id="IPR005821">
    <property type="entry name" value="Ion_trans_dom"/>
</dbReference>
<feature type="transmembrane region" description="Helical" evidence="14">
    <location>
        <begin position="696"/>
        <end position="715"/>
    </location>
</feature>
<evidence type="ECO:0000256" key="5">
    <source>
        <dbReference type="ARBA" id="ARBA00022737"/>
    </source>
</evidence>
<evidence type="ECO:0000256" key="12">
    <source>
        <dbReference type="PROSITE-ProRule" id="PRU00023"/>
    </source>
</evidence>
<feature type="repeat" description="ANK" evidence="12">
    <location>
        <begin position="458"/>
        <end position="490"/>
    </location>
</feature>
<protein>
    <recommendedName>
        <fullName evidence="15">Ion transport domain-containing protein</fullName>
    </recommendedName>
</protein>
<keyword evidence="10" id="KW-0325">Glycoprotein</keyword>
<dbReference type="PANTHER" id="PTHR47143">
    <property type="entry name" value="TRANSIENT RECEPTOR POTENTIAL CATION CHANNEL PROTEIN PAINLESS"/>
    <property type="match status" value="1"/>
</dbReference>
<feature type="repeat" description="ANK" evidence="12">
    <location>
        <begin position="71"/>
        <end position="103"/>
    </location>
</feature>
<evidence type="ECO:0000256" key="1">
    <source>
        <dbReference type="ARBA" id="ARBA00004141"/>
    </source>
</evidence>